<evidence type="ECO:0000313" key="2">
    <source>
        <dbReference type="EMBL" id="EFV94935.1"/>
    </source>
</evidence>
<dbReference type="EMBL" id="AEQP01000008">
    <property type="protein sequence ID" value="EFV94935.1"/>
    <property type="molecule type" value="Genomic_DNA"/>
</dbReference>
<sequence>METKFAVGRLVLSCAAVAMSGLLAAGAAQAESVTKVYQSRMHDGSLSFGDKPAQGAIETESRDYRLPDAPPAAVLEAERRNWAEQNRAFEQRYTDRLAIEAMQERQRKLETMLLRGASAAAPTETLVYGGAPVVWGAPHIRPMPPMAQPGGAVYRSSPGAVNGRGAPFLSSGFQAHPAY</sequence>
<keyword evidence="1" id="KW-0732">Signal</keyword>
<protein>
    <recommendedName>
        <fullName evidence="4">DUF4124 domain-containing protein</fullName>
    </recommendedName>
</protein>
<dbReference type="AlphaFoldDB" id="E7RXD9"/>
<dbReference type="RefSeq" id="WP_005673619.1">
    <property type="nucleotide sequence ID" value="NZ_CP146288.1"/>
</dbReference>
<dbReference type="STRING" id="887898.HMPREF0551_1352"/>
<evidence type="ECO:0008006" key="4">
    <source>
        <dbReference type="Google" id="ProtNLM"/>
    </source>
</evidence>
<reference evidence="2 3" key="1">
    <citation type="submission" date="2010-12" db="EMBL/GenBank/DDBJ databases">
        <authorList>
            <person name="Muzny D."/>
            <person name="Qin X."/>
            <person name="Deng J."/>
            <person name="Jiang H."/>
            <person name="Liu Y."/>
            <person name="Qu J."/>
            <person name="Song X.-Z."/>
            <person name="Zhang L."/>
            <person name="Thornton R."/>
            <person name="Coyle M."/>
            <person name="Francisco L."/>
            <person name="Jackson L."/>
            <person name="Javaid M."/>
            <person name="Korchina V."/>
            <person name="Kovar C."/>
            <person name="Mata R."/>
            <person name="Mathew T."/>
            <person name="Ngo R."/>
            <person name="Nguyen L."/>
            <person name="Nguyen N."/>
            <person name="Okwuonu G."/>
            <person name="Ongeri F."/>
            <person name="Pham C."/>
            <person name="Simmons D."/>
            <person name="Wilczek-Boney K."/>
            <person name="Hale W."/>
            <person name="Jakkamsetti A."/>
            <person name="Pham P."/>
            <person name="Ruth R."/>
            <person name="San Lucas F."/>
            <person name="Warren J."/>
            <person name="Zhang J."/>
            <person name="Zhao Z."/>
            <person name="Zhou C."/>
            <person name="Zhu D."/>
            <person name="Lee S."/>
            <person name="Bess C."/>
            <person name="Blankenburg K."/>
            <person name="Forbes L."/>
            <person name="Fu Q."/>
            <person name="Gubbala S."/>
            <person name="Hirani K."/>
            <person name="Jayaseelan J.C."/>
            <person name="Lara F."/>
            <person name="Munidasa M."/>
            <person name="Palculict T."/>
            <person name="Patil S."/>
            <person name="Pu L.-L."/>
            <person name="Saada N."/>
            <person name="Tang L."/>
            <person name="Weissenberger G."/>
            <person name="Zhu Y."/>
            <person name="Hemphill L."/>
            <person name="Shang Y."/>
            <person name="Youmans B."/>
            <person name="Ayvaz T."/>
            <person name="Ross M."/>
            <person name="Santibanez J."/>
            <person name="Aqrawi P."/>
            <person name="Gross S."/>
            <person name="Joshi V."/>
            <person name="Fowler G."/>
            <person name="Nazareth L."/>
            <person name="Reid J."/>
            <person name="Worley K."/>
            <person name="Petrosino J."/>
            <person name="Highlander S."/>
            <person name="Gibbs R."/>
        </authorList>
    </citation>
    <scope>NUCLEOTIDE SEQUENCE [LARGE SCALE GENOMIC DNA]</scope>
    <source>
        <strain evidence="2 3">ATCC 51599</strain>
    </source>
</reference>
<evidence type="ECO:0000313" key="3">
    <source>
        <dbReference type="Proteomes" id="UP000011021"/>
    </source>
</evidence>
<dbReference type="Proteomes" id="UP000011021">
    <property type="component" value="Unassembled WGS sequence"/>
</dbReference>
<gene>
    <name evidence="2" type="ORF">HMPREF0551_1352</name>
</gene>
<feature type="chain" id="PRO_5003221765" description="DUF4124 domain-containing protein" evidence="1">
    <location>
        <begin position="31"/>
        <end position="179"/>
    </location>
</feature>
<evidence type="ECO:0000256" key="1">
    <source>
        <dbReference type="SAM" id="SignalP"/>
    </source>
</evidence>
<organism evidence="2 3">
    <name type="scientific">Lautropia mirabilis ATCC 51599</name>
    <dbReference type="NCBI Taxonomy" id="887898"/>
    <lineage>
        <taxon>Bacteria</taxon>
        <taxon>Pseudomonadati</taxon>
        <taxon>Pseudomonadota</taxon>
        <taxon>Betaproteobacteria</taxon>
        <taxon>Burkholderiales</taxon>
        <taxon>Burkholderiaceae</taxon>
        <taxon>Lautropia</taxon>
    </lineage>
</organism>
<accession>E7RXD9</accession>
<keyword evidence="3" id="KW-1185">Reference proteome</keyword>
<proteinExistence type="predicted"/>
<feature type="signal peptide" evidence="1">
    <location>
        <begin position="1"/>
        <end position="30"/>
    </location>
</feature>
<comment type="caution">
    <text evidence="2">The sequence shown here is derived from an EMBL/GenBank/DDBJ whole genome shotgun (WGS) entry which is preliminary data.</text>
</comment>
<name>E7RXD9_9BURK</name>
<dbReference type="HOGENOM" id="CLU_1501692_0_0_4"/>